<keyword evidence="3" id="KW-1185">Reference proteome</keyword>
<protein>
    <submittedName>
        <fullName evidence="2">DUF2147 domain-containing protein</fullName>
    </submittedName>
</protein>
<evidence type="ECO:0000313" key="2">
    <source>
        <dbReference type="EMBL" id="PKR80610.1"/>
    </source>
</evidence>
<evidence type="ECO:0000259" key="1">
    <source>
        <dbReference type="Pfam" id="PF09917"/>
    </source>
</evidence>
<sequence length="140" mass="16414">MRYILALLFGIIFLHTNAQSIEGIWETYDDESGQLKSEVKIYLKDGKLYGKIVELHNLNIPISKAKCYDCTDYRKDQPVIGMEIMSGLTKDGKYWTADDVLLDPNNGKVYDAKIWLMEDNKLAVRGYLGWFYRTQYWKRK</sequence>
<proteinExistence type="predicted"/>
<dbReference type="AlphaFoldDB" id="A0A2I0R2I7"/>
<name>A0A2I0R2I7_9FLAO</name>
<dbReference type="Pfam" id="PF09917">
    <property type="entry name" value="DUF2147"/>
    <property type="match status" value="1"/>
</dbReference>
<dbReference type="RefSeq" id="WP_101334780.1">
    <property type="nucleotide sequence ID" value="NZ_PJNI01000009.1"/>
</dbReference>
<dbReference type="OrthoDB" id="9814399at2"/>
<evidence type="ECO:0000313" key="3">
    <source>
        <dbReference type="Proteomes" id="UP000236654"/>
    </source>
</evidence>
<gene>
    <name evidence="2" type="ORF">CW751_09565</name>
</gene>
<reference evidence="2 3" key="1">
    <citation type="submission" date="2017-12" db="EMBL/GenBank/DDBJ databases">
        <title>The draft genome sequence of Brumimicrobium saltpan LHR20.</title>
        <authorList>
            <person name="Do Z.-J."/>
            <person name="Luo H.-R."/>
        </authorList>
    </citation>
    <scope>NUCLEOTIDE SEQUENCE [LARGE SCALE GENOMIC DNA]</scope>
    <source>
        <strain evidence="2 3">LHR20</strain>
    </source>
</reference>
<dbReference type="Gene3D" id="2.40.128.520">
    <property type="match status" value="1"/>
</dbReference>
<dbReference type="EMBL" id="PJNI01000009">
    <property type="protein sequence ID" value="PKR80610.1"/>
    <property type="molecule type" value="Genomic_DNA"/>
</dbReference>
<dbReference type="PANTHER" id="PTHR36919">
    <property type="entry name" value="BLR1215 PROTEIN"/>
    <property type="match status" value="1"/>
</dbReference>
<organism evidence="2 3">
    <name type="scientific">Brumimicrobium salinarum</name>
    <dbReference type="NCBI Taxonomy" id="2058658"/>
    <lineage>
        <taxon>Bacteria</taxon>
        <taxon>Pseudomonadati</taxon>
        <taxon>Bacteroidota</taxon>
        <taxon>Flavobacteriia</taxon>
        <taxon>Flavobacteriales</taxon>
        <taxon>Crocinitomicaceae</taxon>
        <taxon>Brumimicrobium</taxon>
    </lineage>
</organism>
<dbReference type="InterPro" id="IPR019223">
    <property type="entry name" value="DUF2147"/>
</dbReference>
<accession>A0A2I0R2I7</accession>
<dbReference type="PANTHER" id="PTHR36919:SF3">
    <property type="entry name" value="BLL5882 PROTEIN"/>
    <property type="match status" value="1"/>
</dbReference>
<dbReference type="Proteomes" id="UP000236654">
    <property type="component" value="Unassembled WGS sequence"/>
</dbReference>
<feature type="domain" description="DUF2147" evidence="1">
    <location>
        <begin position="23"/>
        <end position="139"/>
    </location>
</feature>
<comment type="caution">
    <text evidence="2">The sequence shown here is derived from an EMBL/GenBank/DDBJ whole genome shotgun (WGS) entry which is preliminary data.</text>
</comment>